<feature type="modified residue" description="4-aspartylphosphate" evidence="10">
    <location>
        <position position="60"/>
    </location>
</feature>
<dbReference type="PRINTS" id="PR00344">
    <property type="entry name" value="BCTRLSENSOR"/>
</dbReference>
<dbReference type="PANTHER" id="PTHR42878">
    <property type="entry name" value="TWO-COMPONENT HISTIDINE KINASE"/>
    <property type="match status" value="1"/>
</dbReference>
<dbReference type="InterPro" id="IPR036890">
    <property type="entry name" value="HATPase_C_sf"/>
</dbReference>
<dbReference type="InterPro" id="IPR003594">
    <property type="entry name" value="HATPase_dom"/>
</dbReference>
<dbReference type="GO" id="GO:0007234">
    <property type="term" value="P:osmosensory signaling via phosphorelay pathway"/>
    <property type="evidence" value="ECO:0007669"/>
    <property type="project" value="TreeGrafter"/>
</dbReference>
<dbReference type="Gene3D" id="3.40.50.2300">
    <property type="match status" value="1"/>
</dbReference>
<dbReference type="Pfam" id="PF02518">
    <property type="entry name" value="HATPase_c"/>
    <property type="match status" value="1"/>
</dbReference>
<comment type="function">
    <text evidence="9">May play the central regulatory role in sporulation. It may be an element of the effector pathway responsible for the activation of sporulation genes in response to nutritional stress. Spo0A may act in concert with spo0H (a sigma factor) to control the expression of some genes that are critical to the sporulation process.</text>
</comment>
<evidence type="ECO:0000256" key="6">
    <source>
        <dbReference type="ARBA" id="ARBA00022679"/>
    </source>
</evidence>
<dbReference type="GO" id="GO:0000155">
    <property type="term" value="F:phosphorelay sensor kinase activity"/>
    <property type="evidence" value="ECO:0007669"/>
    <property type="project" value="InterPro"/>
</dbReference>
<evidence type="ECO:0000256" key="8">
    <source>
        <dbReference type="ARBA" id="ARBA00023012"/>
    </source>
</evidence>
<accession>A0A1I6EA49</accession>
<proteinExistence type="predicted"/>
<feature type="domain" description="Response regulatory" evidence="12">
    <location>
        <begin position="11"/>
        <end position="127"/>
    </location>
</feature>
<dbReference type="InterPro" id="IPR001789">
    <property type="entry name" value="Sig_transdc_resp-reg_receiver"/>
</dbReference>
<dbReference type="PROSITE" id="PS50109">
    <property type="entry name" value="HIS_KIN"/>
    <property type="match status" value="1"/>
</dbReference>
<dbReference type="SUPFAM" id="SSF47384">
    <property type="entry name" value="Homodimeric domain of signal transducing histidine kinase"/>
    <property type="match status" value="1"/>
</dbReference>
<evidence type="ECO:0000256" key="9">
    <source>
        <dbReference type="ARBA" id="ARBA00024867"/>
    </source>
</evidence>
<evidence type="ECO:0000256" key="4">
    <source>
        <dbReference type="ARBA" id="ARBA00018672"/>
    </source>
</evidence>
<gene>
    <name evidence="13" type="ORF">SAMN05660706_13239</name>
</gene>
<evidence type="ECO:0000256" key="2">
    <source>
        <dbReference type="ARBA" id="ARBA00004370"/>
    </source>
</evidence>
<dbReference type="InterPro" id="IPR036097">
    <property type="entry name" value="HisK_dim/P_sf"/>
</dbReference>
<evidence type="ECO:0000313" key="14">
    <source>
        <dbReference type="Proteomes" id="UP000199584"/>
    </source>
</evidence>
<evidence type="ECO:0000256" key="10">
    <source>
        <dbReference type="PROSITE-ProRule" id="PRU00169"/>
    </source>
</evidence>
<evidence type="ECO:0000256" key="7">
    <source>
        <dbReference type="ARBA" id="ARBA00022777"/>
    </source>
</evidence>
<comment type="catalytic activity">
    <reaction evidence="1">
        <text>ATP + protein L-histidine = ADP + protein N-phospho-L-histidine.</text>
        <dbReference type="EC" id="2.7.13.3"/>
    </reaction>
</comment>
<dbReference type="Pfam" id="PF00072">
    <property type="entry name" value="Response_reg"/>
    <property type="match status" value="1"/>
</dbReference>
<dbReference type="STRING" id="39060.SAMN05660706_13239"/>
<dbReference type="Proteomes" id="UP000199584">
    <property type="component" value="Unassembled WGS sequence"/>
</dbReference>
<dbReference type="FunFam" id="3.30.565.10:FF:000006">
    <property type="entry name" value="Sensor histidine kinase WalK"/>
    <property type="match status" value="1"/>
</dbReference>
<dbReference type="CDD" id="cd00082">
    <property type="entry name" value="HisKA"/>
    <property type="match status" value="1"/>
</dbReference>
<name>A0A1I6EA49_9FIRM</name>
<evidence type="ECO:0000256" key="1">
    <source>
        <dbReference type="ARBA" id="ARBA00000085"/>
    </source>
</evidence>
<comment type="subcellular location">
    <subcellularLocation>
        <location evidence="2">Membrane</location>
    </subcellularLocation>
</comment>
<dbReference type="Gene3D" id="3.30.565.10">
    <property type="entry name" value="Histidine kinase-like ATPase, C-terminal domain"/>
    <property type="match status" value="1"/>
</dbReference>
<dbReference type="EMBL" id="FOYM01000032">
    <property type="protein sequence ID" value="SFR14614.1"/>
    <property type="molecule type" value="Genomic_DNA"/>
</dbReference>
<protein>
    <recommendedName>
        <fullName evidence="4">Stage 0 sporulation protein A homolog</fullName>
        <ecNumber evidence="3">2.7.13.3</ecNumber>
    </recommendedName>
</protein>
<evidence type="ECO:0000256" key="3">
    <source>
        <dbReference type="ARBA" id="ARBA00012438"/>
    </source>
</evidence>
<dbReference type="SMART" id="SM00448">
    <property type="entry name" value="REC"/>
    <property type="match status" value="1"/>
</dbReference>
<evidence type="ECO:0000256" key="5">
    <source>
        <dbReference type="ARBA" id="ARBA00022553"/>
    </source>
</evidence>
<dbReference type="SMART" id="SM00387">
    <property type="entry name" value="HATPase_c"/>
    <property type="match status" value="1"/>
</dbReference>
<dbReference type="EC" id="2.7.13.3" evidence="3"/>
<keyword evidence="8" id="KW-0902">Two-component regulatory system</keyword>
<dbReference type="InterPro" id="IPR003661">
    <property type="entry name" value="HisK_dim/P_dom"/>
</dbReference>
<dbReference type="Gene3D" id="1.10.287.130">
    <property type="match status" value="1"/>
</dbReference>
<dbReference type="Gene3D" id="6.10.250.690">
    <property type="match status" value="1"/>
</dbReference>
<dbReference type="InterPro" id="IPR005467">
    <property type="entry name" value="His_kinase_dom"/>
</dbReference>
<dbReference type="InterPro" id="IPR050351">
    <property type="entry name" value="BphY/WalK/GraS-like"/>
</dbReference>
<keyword evidence="5 10" id="KW-0597">Phosphoprotein</keyword>
<dbReference type="AlphaFoldDB" id="A0A1I6EA49"/>
<dbReference type="GO" id="GO:0000156">
    <property type="term" value="F:phosphorelay response regulator activity"/>
    <property type="evidence" value="ECO:0007669"/>
    <property type="project" value="TreeGrafter"/>
</dbReference>
<feature type="domain" description="Histidine kinase" evidence="11">
    <location>
        <begin position="149"/>
        <end position="363"/>
    </location>
</feature>
<dbReference type="SUPFAM" id="SSF55874">
    <property type="entry name" value="ATPase domain of HSP90 chaperone/DNA topoisomerase II/histidine kinase"/>
    <property type="match status" value="1"/>
</dbReference>
<evidence type="ECO:0000259" key="11">
    <source>
        <dbReference type="PROSITE" id="PS50109"/>
    </source>
</evidence>
<keyword evidence="6" id="KW-0808">Transferase</keyword>
<dbReference type="PANTHER" id="PTHR42878:SF15">
    <property type="entry name" value="BACTERIOPHYTOCHROME"/>
    <property type="match status" value="1"/>
</dbReference>
<sequence>MEIIQKNNQPEILLVEDTPEHIEAVVAVLQKNNFRIRIANKWSTALKLLSQHQPDLILLDIFMPEMDGFELCKTIKRNRAYSSIPIIFLTARDDEDSIRKGFELGAQDYVIKPFNTSELLARVKTHIKLKQQTESLKEANRELDSFCYTIAHDLKAPLLSINKLIEYLVADYRNELDSEGQELVTIIQEKSLEVIAIIEHLLEFSKMCEMPMQNEVIQLEHLFLDVYNELVQLQGERQVELNLKPLPNVTGDPVMMRMLVSNILSNALKYTRTREIAMIEVSFSESENEYTFAVKDNGVGFDMRYSARLFGVFQRLHSQNEFEGSGVGLAICQKILKRHNGQAWMIGEIDKGATFYFSFPKQAACAAATLRST</sequence>
<reference evidence="14" key="1">
    <citation type="submission" date="2016-10" db="EMBL/GenBank/DDBJ databases">
        <authorList>
            <person name="Varghese N."/>
            <person name="Submissions S."/>
        </authorList>
    </citation>
    <scope>NUCLEOTIDE SEQUENCE [LARGE SCALE GENOMIC DNA]</scope>
    <source>
        <strain evidence="14">DSM 3669</strain>
    </source>
</reference>
<organism evidence="13 14">
    <name type="scientific">Desulfoscipio geothermicus DSM 3669</name>
    <dbReference type="NCBI Taxonomy" id="1121426"/>
    <lineage>
        <taxon>Bacteria</taxon>
        <taxon>Bacillati</taxon>
        <taxon>Bacillota</taxon>
        <taxon>Clostridia</taxon>
        <taxon>Eubacteriales</taxon>
        <taxon>Desulfallaceae</taxon>
        <taxon>Desulfoscipio</taxon>
    </lineage>
</organism>
<evidence type="ECO:0000313" key="13">
    <source>
        <dbReference type="EMBL" id="SFR14614.1"/>
    </source>
</evidence>
<dbReference type="GO" id="GO:0016020">
    <property type="term" value="C:membrane"/>
    <property type="evidence" value="ECO:0007669"/>
    <property type="project" value="UniProtKB-SubCell"/>
</dbReference>
<dbReference type="GO" id="GO:0030295">
    <property type="term" value="F:protein kinase activator activity"/>
    <property type="evidence" value="ECO:0007669"/>
    <property type="project" value="TreeGrafter"/>
</dbReference>
<keyword evidence="14" id="KW-1185">Reference proteome</keyword>
<dbReference type="InterPro" id="IPR004358">
    <property type="entry name" value="Sig_transdc_His_kin-like_C"/>
</dbReference>
<keyword evidence="7 13" id="KW-0418">Kinase</keyword>
<dbReference type="PROSITE" id="PS50110">
    <property type="entry name" value="RESPONSE_REGULATORY"/>
    <property type="match status" value="1"/>
</dbReference>
<evidence type="ECO:0000259" key="12">
    <source>
        <dbReference type="PROSITE" id="PS50110"/>
    </source>
</evidence>
<dbReference type="SUPFAM" id="SSF52172">
    <property type="entry name" value="CheY-like"/>
    <property type="match status" value="1"/>
</dbReference>
<dbReference type="InterPro" id="IPR011006">
    <property type="entry name" value="CheY-like_superfamily"/>
</dbReference>